<sequence>MTHHMLTGVKRLARHRNRIALVSATAVLGTLLAGGPASAATGPDIAVSLALDSPRQWEPNTVLGGSGRGWITNTGDTAIPAGVKVYFTVRNLAVPPLICAHNDSSRMCSEIHATGVLGGEGTTAVPAPVIDNAVPPWMIITTRDLAPGEAVTYRWTVGHYAPWHRVAGVASVNSLPPGITDVDESNNTATVARQNGTGF</sequence>
<dbReference type="AlphaFoldDB" id="A0A5P2DGI6"/>
<reference evidence="2 3" key="1">
    <citation type="submission" date="2018-05" db="EMBL/GenBank/DDBJ databases">
        <title>Streptomyces venezuelae.</title>
        <authorList>
            <person name="Kim W."/>
            <person name="Lee N."/>
            <person name="Cho B.-K."/>
        </authorList>
    </citation>
    <scope>NUCLEOTIDE SEQUENCE [LARGE SCALE GENOMIC DNA]</scope>
    <source>
        <strain evidence="2 3">ATCC 21018</strain>
    </source>
</reference>
<evidence type="ECO:0000313" key="2">
    <source>
        <dbReference type="EMBL" id="QES53337.1"/>
    </source>
</evidence>
<protein>
    <recommendedName>
        <fullName evidence="4">DUF11 domain-containing protein</fullName>
    </recommendedName>
</protein>
<dbReference type="EMBL" id="CP029189">
    <property type="protein sequence ID" value="QES53337.1"/>
    <property type="molecule type" value="Genomic_DNA"/>
</dbReference>
<dbReference type="OrthoDB" id="9761045at2"/>
<keyword evidence="1" id="KW-0732">Signal</keyword>
<dbReference type="RefSeq" id="WP_150256004.1">
    <property type="nucleotide sequence ID" value="NZ_CP029189.1"/>
</dbReference>
<name>A0A5P2DGI6_STRVZ</name>
<feature type="chain" id="PRO_5024850093" description="DUF11 domain-containing protein" evidence="1">
    <location>
        <begin position="40"/>
        <end position="199"/>
    </location>
</feature>
<dbReference type="Proteomes" id="UP000324101">
    <property type="component" value="Chromosome"/>
</dbReference>
<organism evidence="2 3">
    <name type="scientific">Streptomyces venezuelae</name>
    <dbReference type="NCBI Taxonomy" id="54571"/>
    <lineage>
        <taxon>Bacteria</taxon>
        <taxon>Bacillati</taxon>
        <taxon>Actinomycetota</taxon>
        <taxon>Actinomycetes</taxon>
        <taxon>Kitasatosporales</taxon>
        <taxon>Streptomycetaceae</taxon>
        <taxon>Streptomyces</taxon>
    </lineage>
</organism>
<evidence type="ECO:0000313" key="3">
    <source>
        <dbReference type="Proteomes" id="UP000324101"/>
    </source>
</evidence>
<evidence type="ECO:0000256" key="1">
    <source>
        <dbReference type="SAM" id="SignalP"/>
    </source>
</evidence>
<proteinExistence type="predicted"/>
<gene>
    <name evidence="2" type="ORF">DEJ51_02955</name>
</gene>
<evidence type="ECO:0008006" key="4">
    <source>
        <dbReference type="Google" id="ProtNLM"/>
    </source>
</evidence>
<feature type="signal peptide" evidence="1">
    <location>
        <begin position="1"/>
        <end position="39"/>
    </location>
</feature>
<accession>A0A5P2DGI6</accession>